<gene>
    <name evidence="2" type="ORF">GKO32_01240</name>
</gene>
<organism evidence="2 3">
    <name type="scientific">Amycolatopsis pithecellobii</name>
    <dbReference type="NCBI Taxonomy" id="664692"/>
    <lineage>
        <taxon>Bacteria</taxon>
        <taxon>Bacillati</taxon>
        <taxon>Actinomycetota</taxon>
        <taxon>Actinomycetes</taxon>
        <taxon>Pseudonocardiales</taxon>
        <taxon>Pseudonocardiaceae</taxon>
        <taxon>Amycolatopsis</taxon>
    </lineage>
</organism>
<dbReference type="InterPro" id="IPR029068">
    <property type="entry name" value="Glyas_Bleomycin-R_OHBP_Dase"/>
</dbReference>
<feature type="domain" description="VOC" evidence="1">
    <location>
        <begin position="25"/>
        <end position="162"/>
    </location>
</feature>
<protein>
    <recommendedName>
        <fullName evidence="1">VOC domain-containing protein</fullName>
    </recommendedName>
</protein>
<evidence type="ECO:0000313" key="2">
    <source>
        <dbReference type="EMBL" id="MTD52613.1"/>
    </source>
</evidence>
<dbReference type="EMBL" id="WMBA01000001">
    <property type="protein sequence ID" value="MTD52613.1"/>
    <property type="molecule type" value="Genomic_DNA"/>
</dbReference>
<sequence length="202" mass="21651">MKGSSAVTSASSFGSTGAPTIFGRPIVHIGYTVESIPDAVDFLAGTLGAGPFFLMKDIRIPVLRNANGPIIWDHSAAFGQWGNVGIELQQIDKLEPADAFGPTYQRTSGVNHVAYLADDLAQERARLEEMGLPLLFEASNGPHESLLFDAPLLGHTIEVHQDFALFQQLRAVMVASAEGWDGSDPLRPVPRALQETLASADV</sequence>
<comment type="caution">
    <text evidence="2">The sequence shown here is derived from an EMBL/GenBank/DDBJ whole genome shotgun (WGS) entry which is preliminary data.</text>
</comment>
<reference evidence="2 3" key="1">
    <citation type="submission" date="2019-11" db="EMBL/GenBank/DDBJ databases">
        <title>Draft genome of Amycolatopsis RM579.</title>
        <authorList>
            <person name="Duangmal K."/>
            <person name="Mingma R."/>
        </authorList>
    </citation>
    <scope>NUCLEOTIDE SEQUENCE [LARGE SCALE GENOMIC DNA]</scope>
    <source>
        <strain evidence="2 3">RM579</strain>
    </source>
</reference>
<dbReference type="PROSITE" id="PS51819">
    <property type="entry name" value="VOC"/>
    <property type="match status" value="1"/>
</dbReference>
<dbReference type="Pfam" id="PF13669">
    <property type="entry name" value="Glyoxalase_4"/>
    <property type="match status" value="1"/>
</dbReference>
<evidence type="ECO:0000259" key="1">
    <source>
        <dbReference type="PROSITE" id="PS51819"/>
    </source>
</evidence>
<dbReference type="Proteomes" id="UP000440096">
    <property type="component" value="Unassembled WGS sequence"/>
</dbReference>
<name>A0A6N7YUT0_9PSEU</name>
<dbReference type="AlphaFoldDB" id="A0A6N7YUT0"/>
<dbReference type="InterPro" id="IPR037523">
    <property type="entry name" value="VOC_core"/>
</dbReference>
<dbReference type="SUPFAM" id="SSF54593">
    <property type="entry name" value="Glyoxalase/Bleomycin resistance protein/Dihydroxybiphenyl dioxygenase"/>
    <property type="match status" value="1"/>
</dbReference>
<dbReference type="Gene3D" id="3.10.180.10">
    <property type="entry name" value="2,3-Dihydroxybiphenyl 1,2-Dioxygenase, domain 1"/>
    <property type="match status" value="1"/>
</dbReference>
<keyword evidence="3" id="KW-1185">Reference proteome</keyword>
<accession>A0A6N7YUT0</accession>
<evidence type="ECO:0000313" key="3">
    <source>
        <dbReference type="Proteomes" id="UP000440096"/>
    </source>
</evidence>
<proteinExistence type="predicted"/>